<accession>A0A9X5E2Y1</accession>
<reference evidence="1 2" key="1">
    <citation type="journal article" date="2015" name="Genome Announc.">
        <title>Draft Genome Sequence of the Terrestrial Cyanobacterium Scytonema millei VB511283, Isolated from Eastern India.</title>
        <authorList>
            <person name="Sen D."/>
            <person name="Chandrababunaidu M.M."/>
            <person name="Singh D."/>
            <person name="Sanghi N."/>
            <person name="Ghorai A."/>
            <person name="Mishra G.P."/>
            <person name="Madduluri M."/>
            <person name="Adhikary S.P."/>
            <person name="Tripathy S."/>
        </authorList>
    </citation>
    <scope>NUCLEOTIDE SEQUENCE [LARGE SCALE GENOMIC DNA]</scope>
    <source>
        <strain evidence="1 2">VB511283</strain>
    </source>
</reference>
<dbReference type="Proteomes" id="UP000031532">
    <property type="component" value="Unassembled WGS sequence"/>
</dbReference>
<dbReference type="EMBL" id="JTJC03000001">
    <property type="protein sequence ID" value="NHC34310.1"/>
    <property type="molecule type" value="Genomic_DNA"/>
</dbReference>
<organism evidence="1 2">
    <name type="scientific">Scytonema millei VB511283</name>
    <dbReference type="NCBI Taxonomy" id="1245923"/>
    <lineage>
        <taxon>Bacteria</taxon>
        <taxon>Bacillati</taxon>
        <taxon>Cyanobacteriota</taxon>
        <taxon>Cyanophyceae</taxon>
        <taxon>Nostocales</taxon>
        <taxon>Scytonemataceae</taxon>
        <taxon>Scytonema</taxon>
    </lineage>
</organism>
<sequence length="298" mass="33875">MYELERIRVLFGEEVVSYLTNKNRGGTSSAKGNTYENFFAIYQLALLSQIVIENNKDIRCLSQILAFVDDLIIDCQDESPLRHYQLKNSSSVTWGEGLKSISDDFNKQYELNQSISKESEVNLVVSDAKLKTGLEASIPAAISGYSTVVYFPYNSSLVGVIQKEKAFQQAIEYLCAFDNPAPDKIECVATVLLGAWVSSNKSNVSIIDILRKAQESSPSFIRSFSQEWQLDPEVENILSKIEDFQYNLTKGFLHWEFKNGLDLGTLPYSVDTEQFRRFQEIIKKKQPTCFDELESFLI</sequence>
<proteinExistence type="predicted"/>
<protein>
    <submittedName>
        <fullName evidence="1">Uncharacterized protein</fullName>
    </submittedName>
</protein>
<dbReference type="OrthoDB" id="509703at2"/>
<comment type="caution">
    <text evidence="1">The sequence shown here is derived from an EMBL/GenBank/DDBJ whole genome shotgun (WGS) entry which is preliminary data.</text>
</comment>
<name>A0A9X5E2Y1_9CYAN</name>
<dbReference type="AlphaFoldDB" id="A0A9X5E2Y1"/>
<evidence type="ECO:0000313" key="2">
    <source>
        <dbReference type="Proteomes" id="UP000031532"/>
    </source>
</evidence>
<dbReference type="RefSeq" id="WP_039715673.1">
    <property type="nucleotide sequence ID" value="NZ_JTJC03000001.1"/>
</dbReference>
<evidence type="ECO:0000313" key="1">
    <source>
        <dbReference type="EMBL" id="NHC34310.1"/>
    </source>
</evidence>
<gene>
    <name evidence="1" type="ORF">QH73_0006495</name>
</gene>
<keyword evidence="2" id="KW-1185">Reference proteome</keyword>